<proteinExistence type="predicted"/>
<evidence type="ECO:0000313" key="2">
    <source>
        <dbReference type="EMBL" id="QHT12352.1"/>
    </source>
</evidence>
<name>A0A6C0D7L8_9ZZZZ</name>
<evidence type="ECO:0000256" key="1">
    <source>
        <dbReference type="SAM" id="Phobius"/>
    </source>
</evidence>
<accession>A0A6C0D7L8</accession>
<keyword evidence="1" id="KW-0812">Transmembrane</keyword>
<dbReference type="AlphaFoldDB" id="A0A6C0D7L8"/>
<dbReference type="EMBL" id="MN739544">
    <property type="protein sequence ID" value="QHT12352.1"/>
    <property type="molecule type" value="Genomic_DNA"/>
</dbReference>
<keyword evidence="1" id="KW-1133">Transmembrane helix</keyword>
<reference evidence="2" key="1">
    <citation type="journal article" date="2020" name="Nature">
        <title>Giant virus diversity and host interactions through global metagenomics.</title>
        <authorList>
            <person name="Schulz F."/>
            <person name="Roux S."/>
            <person name="Paez-Espino D."/>
            <person name="Jungbluth S."/>
            <person name="Walsh D.A."/>
            <person name="Denef V.J."/>
            <person name="McMahon K.D."/>
            <person name="Konstantinidis K.T."/>
            <person name="Eloe-Fadrosh E.A."/>
            <person name="Kyrpides N.C."/>
            <person name="Woyke T."/>
        </authorList>
    </citation>
    <scope>NUCLEOTIDE SEQUENCE</scope>
    <source>
        <strain evidence="2">GVMAG-M-3300023174-129</strain>
    </source>
</reference>
<protein>
    <submittedName>
        <fullName evidence="2">Uncharacterized protein</fullName>
    </submittedName>
</protein>
<feature type="transmembrane region" description="Helical" evidence="1">
    <location>
        <begin position="16"/>
        <end position="37"/>
    </location>
</feature>
<sequence>MAAIDSRKDTIDDSNFWYIILPILIISLLLFFVYVLFHVSSIHLIGTEQVFQLVSNYKNRV</sequence>
<organism evidence="2">
    <name type="scientific">viral metagenome</name>
    <dbReference type="NCBI Taxonomy" id="1070528"/>
    <lineage>
        <taxon>unclassified sequences</taxon>
        <taxon>metagenomes</taxon>
        <taxon>organismal metagenomes</taxon>
    </lineage>
</organism>
<keyword evidence="1" id="KW-0472">Membrane</keyword>